<feature type="domain" description="Reverse transcriptase zinc-binding" evidence="1">
    <location>
        <begin position="113"/>
        <end position="200"/>
    </location>
</feature>
<dbReference type="PANTHER" id="PTHR36617">
    <property type="entry name" value="PROTEIN, PUTATIVE-RELATED"/>
    <property type="match status" value="1"/>
</dbReference>
<gene>
    <name evidence="2" type="ORF">Ddye_011884</name>
</gene>
<protein>
    <recommendedName>
        <fullName evidence="1">Reverse transcriptase zinc-binding domain-containing protein</fullName>
    </recommendedName>
</protein>
<organism evidence="2 3">
    <name type="scientific">Dipteronia dyeriana</name>
    <dbReference type="NCBI Taxonomy" id="168575"/>
    <lineage>
        <taxon>Eukaryota</taxon>
        <taxon>Viridiplantae</taxon>
        <taxon>Streptophyta</taxon>
        <taxon>Embryophyta</taxon>
        <taxon>Tracheophyta</taxon>
        <taxon>Spermatophyta</taxon>
        <taxon>Magnoliopsida</taxon>
        <taxon>eudicotyledons</taxon>
        <taxon>Gunneridae</taxon>
        <taxon>Pentapetalae</taxon>
        <taxon>rosids</taxon>
        <taxon>malvids</taxon>
        <taxon>Sapindales</taxon>
        <taxon>Sapindaceae</taxon>
        <taxon>Hippocastanoideae</taxon>
        <taxon>Acereae</taxon>
        <taxon>Dipteronia</taxon>
    </lineage>
</organism>
<comment type="caution">
    <text evidence="2">The sequence shown here is derived from an EMBL/GenBank/DDBJ whole genome shotgun (WGS) entry which is preliminary data.</text>
</comment>
<evidence type="ECO:0000313" key="3">
    <source>
        <dbReference type="Proteomes" id="UP001280121"/>
    </source>
</evidence>
<proteinExistence type="predicted"/>
<dbReference type="InterPro" id="IPR026960">
    <property type="entry name" value="RVT-Znf"/>
</dbReference>
<accession>A0AAD9X3I1</accession>
<dbReference type="EMBL" id="JANJYI010000004">
    <property type="protein sequence ID" value="KAK2652028.1"/>
    <property type="molecule type" value="Genomic_DNA"/>
</dbReference>
<sequence>MDLLKAKILEEGIKVVVGKGNISRLWSDVLVEGVLLKEAFPRVYTLVVNKSGYVRDFWKVTGSLEKWDIAFRRTLFDWELEQWTGCRDCLKGIVLRDTIQDTIGWKFNDNGKFTVNSMSRCLEVGNSGEVGVFDGVWQGLCPSKIELLVWQLLHDRVLVKEVLQKFGLQLDDSVECPLCSDGVETIDHLFLNCRWSWRLWQLCMKW</sequence>
<evidence type="ECO:0000259" key="1">
    <source>
        <dbReference type="Pfam" id="PF13966"/>
    </source>
</evidence>
<dbReference type="AlphaFoldDB" id="A0AAD9X3I1"/>
<dbReference type="Proteomes" id="UP001280121">
    <property type="component" value="Unassembled WGS sequence"/>
</dbReference>
<dbReference type="Pfam" id="PF13966">
    <property type="entry name" value="zf-RVT"/>
    <property type="match status" value="1"/>
</dbReference>
<reference evidence="2" key="1">
    <citation type="journal article" date="2023" name="Plant J.">
        <title>Genome sequences and population genomics provide insights into the demographic history, inbreeding, and mutation load of two 'living fossil' tree species of Dipteronia.</title>
        <authorList>
            <person name="Feng Y."/>
            <person name="Comes H.P."/>
            <person name="Chen J."/>
            <person name="Zhu S."/>
            <person name="Lu R."/>
            <person name="Zhang X."/>
            <person name="Li P."/>
            <person name="Qiu J."/>
            <person name="Olsen K.M."/>
            <person name="Qiu Y."/>
        </authorList>
    </citation>
    <scope>NUCLEOTIDE SEQUENCE</scope>
    <source>
        <strain evidence="2">KIB01</strain>
    </source>
</reference>
<dbReference type="PANTHER" id="PTHR36617:SF5">
    <property type="entry name" value="OS05G0421675 PROTEIN"/>
    <property type="match status" value="1"/>
</dbReference>
<name>A0AAD9X3I1_9ROSI</name>
<keyword evidence="3" id="KW-1185">Reference proteome</keyword>
<evidence type="ECO:0000313" key="2">
    <source>
        <dbReference type="EMBL" id="KAK2652028.1"/>
    </source>
</evidence>